<dbReference type="RefSeq" id="WP_016193291.1">
    <property type="nucleotide sequence ID" value="NZ_AQPN01000001.1"/>
</dbReference>
<dbReference type="AlphaFoldDB" id="R9GYE4"/>
<proteinExistence type="predicted"/>
<gene>
    <name evidence="1" type="ORF">ADIARSV_0034</name>
</gene>
<dbReference type="Proteomes" id="UP000014174">
    <property type="component" value="Unassembled WGS sequence"/>
</dbReference>
<evidence type="ECO:0000313" key="2">
    <source>
        <dbReference type="Proteomes" id="UP000014174"/>
    </source>
</evidence>
<dbReference type="EMBL" id="AQPN01000001">
    <property type="protein sequence ID" value="EOR96771.1"/>
    <property type="molecule type" value="Genomic_DNA"/>
</dbReference>
<name>R9GYE4_9SPHI</name>
<evidence type="ECO:0000313" key="1">
    <source>
        <dbReference type="EMBL" id="EOR96771.1"/>
    </source>
</evidence>
<sequence length="54" mass="6119">MKHKKDELQNIIIGNGQDGHTSQLKKTIVSLGVMRMQVKNIKDKSLKLKKNTSD</sequence>
<comment type="caution">
    <text evidence="1">The sequence shown here is derived from an EMBL/GenBank/DDBJ whole genome shotgun (WGS) entry which is preliminary data.</text>
</comment>
<protein>
    <submittedName>
        <fullName evidence="1">Uncharacterized protein</fullName>
    </submittedName>
</protein>
<dbReference type="STRING" id="1150600.ADIARSV_0034"/>
<accession>R9GYE4</accession>
<keyword evidence="2" id="KW-1185">Reference proteome</keyword>
<reference evidence="1 2" key="1">
    <citation type="journal article" date="2013" name="Genome Announc.">
        <title>Draft Genome Sequence of Arcticibacter svalbardensis Strain MN12-7T, a Member of the Family Sphingobacteriaceae Isolated from an Arctic Soil Sample.</title>
        <authorList>
            <person name="Shivaji S."/>
            <person name="Ara S."/>
            <person name="Prasad S."/>
            <person name="Manasa B.P."/>
            <person name="Begum Z."/>
            <person name="Singh A."/>
            <person name="Kumar Pinnaka A."/>
        </authorList>
    </citation>
    <scope>NUCLEOTIDE SEQUENCE [LARGE SCALE GENOMIC DNA]</scope>
    <source>
        <strain evidence="1 2">MN12-7</strain>
    </source>
</reference>
<organism evidence="1 2">
    <name type="scientific">Arcticibacter svalbardensis MN12-7</name>
    <dbReference type="NCBI Taxonomy" id="1150600"/>
    <lineage>
        <taxon>Bacteria</taxon>
        <taxon>Pseudomonadati</taxon>
        <taxon>Bacteroidota</taxon>
        <taxon>Sphingobacteriia</taxon>
        <taxon>Sphingobacteriales</taxon>
        <taxon>Sphingobacteriaceae</taxon>
        <taxon>Arcticibacter</taxon>
    </lineage>
</organism>